<dbReference type="PANTHER" id="PTHR30419:SF31">
    <property type="entry name" value="BLR3139 PROTEIN"/>
    <property type="match status" value="1"/>
</dbReference>
<dbReference type="SUPFAM" id="SSF53850">
    <property type="entry name" value="Periplasmic binding protein-like II"/>
    <property type="match status" value="1"/>
</dbReference>
<accession>A0ABU5DY10</accession>
<dbReference type="Pfam" id="PF00126">
    <property type="entry name" value="HTH_1"/>
    <property type="match status" value="1"/>
</dbReference>
<dbReference type="Pfam" id="PF03466">
    <property type="entry name" value="LysR_substrate"/>
    <property type="match status" value="1"/>
</dbReference>
<dbReference type="Gene3D" id="3.40.190.290">
    <property type="match status" value="1"/>
</dbReference>
<reference evidence="6 7" key="1">
    <citation type="journal article" date="2013" name="Antonie Van Leeuwenhoek">
        <title>Dongia rigui sp. nov., isolated from freshwater of a large wetland in Korea.</title>
        <authorList>
            <person name="Baik K.S."/>
            <person name="Hwang Y.M."/>
            <person name="Choi J.S."/>
            <person name="Kwon J."/>
            <person name="Seong C.N."/>
        </authorList>
    </citation>
    <scope>NUCLEOTIDE SEQUENCE [LARGE SCALE GENOMIC DNA]</scope>
    <source>
        <strain evidence="6 7">04SU4-P</strain>
    </source>
</reference>
<dbReference type="EMBL" id="JAXCLX010000001">
    <property type="protein sequence ID" value="MDY0872202.1"/>
    <property type="molecule type" value="Genomic_DNA"/>
</dbReference>
<dbReference type="CDD" id="cd05466">
    <property type="entry name" value="PBP2_LTTR_substrate"/>
    <property type="match status" value="1"/>
</dbReference>
<name>A0ABU5DY10_9PROT</name>
<evidence type="ECO:0000256" key="1">
    <source>
        <dbReference type="ARBA" id="ARBA00009437"/>
    </source>
</evidence>
<dbReference type="Gene3D" id="1.10.10.10">
    <property type="entry name" value="Winged helix-like DNA-binding domain superfamily/Winged helix DNA-binding domain"/>
    <property type="match status" value="1"/>
</dbReference>
<proteinExistence type="inferred from homology"/>
<dbReference type="PROSITE" id="PS50931">
    <property type="entry name" value="HTH_LYSR"/>
    <property type="match status" value="1"/>
</dbReference>
<dbReference type="InterPro" id="IPR036390">
    <property type="entry name" value="WH_DNA-bd_sf"/>
</dbReference>
<comment type="caution">
    <text evidence="6">The sequence shown here is derived from an EMBL/GenBank/DDBJ whole genome shotgun (WGS) entry which is preliminary data.</text>
</comment>
<dbReference type="InterPro" id="IPR036388">
    <property type="entry name" value="WH-like_DNA-bd_sf"/>
</dbReference>
<sequence length="296" mass="32807">MLVRQLVYLAALARERHFARAAAACNITQPALSTAIKQLEEELGVPLVERDKRFKGFTPEGQEVLLWARRILSDYDSLRQGIQNAKRSLTGNLRLGVIPSALPLVPLVTDPLYDRHPQVRVTVWSTSSAEIQQGIDHFELEAGITYLESEPLKGVLQRPLYTERYVLLTPEQGPLGKAKFATWRQAAELPLCLLTPNMQNRRIIDSIFKSVDCAPRPQLETNSVVNLCAHVRSGRLSSIVPKSLIQVLGMPSGAVALDLTEPDISRQVGLIVPDREPLSPISLALFSMQFPGFSEA</sequence>
<dbReference type="RefSeq" id="WP_320500619.1">
    <property type="nucleotide sequence ID" value="NZ_JAXCLX010000001.1"/>
</dbReference>
<dbReference type="SUPFAM" id="SSF46785">
    <property type="entry name" value="Winged helix' DNA-binding domain"/>
    <property type="match status" value="1"/>
</dbReference>
<dbReference type="PRINTS" id="PR00039">
    <property type="entry name" value="HTHLYSR"/>
</dbReference>
<dbReference type="InterPro" id="IPR050950">
    <property type="entry name" value="HTH-type_LysR_regulators"/>
</dbReference>
<evidence type="ECO:0000313" key="6">
    <source>
        <dbReference type="EMBL" id="MDY0872202.1"/>
    </source>
</evidence>
<dbReference type="InterPro" id="IPR000847">
    <property type="entry name" value="LysR_HTH_N"/>
</dbReference>
<evidence type="ECO:0000256" key="3">
    <source>
        <dbReference type="ARBA" id="ARBA00023125"/>
    </source>
</evidence>
<gene>
    <name evidence="6" type="ORF">SMD31_09720</name>
</gene>
<keyword evidence="7" id="KW-1185">Reference proteome</keyword>
<evidence type="ECO:0000259" key="5">
    <source>
        <dbReference type="PROSITE" id="PS50931"/>
    </source>
</evidence>
<comment type="similarity">
    <text evidence="1">Belongs to the LysR transcriptional regulatory family.</text>
</comment>
<keyword evidence="3" id="KW-0238">DNA-binding</keyword>
<keyword evidence="4" id="KW-0804">Transcription</keyword>
<dbReference type="Proteomes" id="UP001271769">
    <property type="component" value="Unassembled WGS sequence"/>
</dbReference>
<evidence type="ECO:0000256" key="4">
    <source>
        <dbReference type="ARBA" id="ARBA00023163"/>
    </source>
</evidence>
<evidence type="ECO:0000313" key="7">
    <source>
        <dbReference type="Proteomes" id="UP001271769"/>
    </source>
</evidence>
<evidence type="ECO:0000256" key="2">
    <source>
        <dbReference type="ARBA" id="ARBA00023015"/>
    </source>
</evidence>
<organism evidence="6 7">
    <name type="scientific">Dongia rigui</name>
    <dbReference type="NCBI Taxonomy" id="940149"/>
    <lineage>
        <taxon>Bacteria</taxon>
        <taxon>Pseudomonadati</taxon>
        <taxon>Pseudomonadota</taxon>
        <taxon>Alphaproteobacteria</taxon>
        <taxon>Rhodospirillales</taxon>
        <taxon>Dongiaceae</taxon>
        <taxon>Dongia</taxon>
    </lineage>
</organism>
<dbReference type="InterPro" id="IPR005119">
    <property type="entry name" value="LysR_subst-bd"/>
</dbReference>
<keyword evidence="2" id="KW-0805">Transcription regulation</keyword>
<feature type="domain" description="HTH lysR-type" evidence="5">
    <location>
        <begin position="1"/>
        <end position="58"/>
    </location>
</feature>
<dbReference type="PANTHER" id="PTHR30419">
    <property type="entry name" value="HTH-TYPE TRANSCRIPTIONAL REGULATOR YBHD"/>
    <property type="match status" value="1"/>
</dbReference>
<protein>
    <submittedName>
        <fullName evidence="6">LysR family transcriptional regulator</fullName>
    </submittedName>
</protein>